<gene>
    <name evidence="2" type="ORF">NT26_1520</name>
</gene>
<evidence type="ECO:0000313" key="3">
    <source>
        <dbReference type="Proteomes" id="UP000010792"/>
    </source>
</evidence>
<protein>
    <submittedName>
        <fullName evidence="2">Uncharacterized protein</fullName>
    </submittedName>
</protein>
<dbReference type="KEGG" id="rht:NT26_1520"/>
<evidence type="ECO:0000256" key="1">
    <source>
        <dbReference type="SAM" id="MobiDB-lite"/>
    </source>
</evidence>
<accession>L0NEE1</accession>
<keyword evidence="3" id="KW-1185">Reference proteome</keyword>
<dbReference type="Proteomes" id="UP000010792">
    <property type="component" value="Chromosome"/>
</dbReference>
<evidence type="ECO:0000313" key="2">
    <source>
        <dbReference type="EMBL" id="CCF19244.1"/>
    </source>
</evidence>
<feature type="region of interest" description="Disordered" evidence="1">
    <location>
        <begin position="68"/>
        <end position="101"/>
    </location>
</feature>
<proteinExistence type="predicted"/>
<dbReference type="AlphaFoldDB" id="L0NEE1"/>
<reference evidence="2 3" key="1">
    <citation type="journal article" date="2013" name="Genome Biol. Evol.">
        <title>Life in an arsenic-containing gold mine: genome and physiology of the autotrophic arsenite-oxidizing bacterium rhizobium sp. NT-26.</title>
        <authorList>
            <person name="Andres J."/>
            <person name="Arsene-Ploetze F."/>
            <person name="Barbe V."/>
            <person name="Brochier-Armanet C."/>
            <person name="Cleiss-Arnold J."/>
            <person name="Coppee J.Y."/>
            <person name="Dillies M.A."/>
            <person name="Geist"/>
            <person name="L"/>
            <person name="Joublin A."/>
            <person name="Koechler S."/>
            <person name="Lassalle F."/>
            <person name="Marchal M."/>
            <person name="Medigue C."/>
            <person name="Muller D."/>
            <person name="Nesme X."/>
            <person name="Plewniak F."/>
            <person name="Proux C."/>
            <person name="Ramirez-Bahena M.H."/>
            <person name="Schenowitz C."/>
            <person name="Sismeiro O."/>
            <person name="Vallenet D."/>
            <person name="Santini J.M."/>
            <person name="Bertin P.N."/>
        </authorList>
    </citation>
    <scope>NUCLEOTIDE SEQUENCE [LARGE SCALE GENOMIC DNA]</scope>
    <source>
        <strain evidence="2 3">NT-26</strain>
    </source>
</reference>
<organism evidence="2 3">
    <name type="scientific">Pseudorhizobium banfieldiae</name>
    <dbReference type="NCBI Taxonomy" id="1125847"/>
    <lineage>
        <taxon>Bacteria</taxon>
        <taxon>Pseudomonadati</taxon>
        <taxon>Pseudomonadota</taxon>
        <taxon>Alphaproteobacteria</taxon>
        <taxon>Hyphomicrobiales</taxon>
        <taxon>Rhizobiaceae</taxon>
        <taxon>Rhizobium/Agrobacterium group</taxon>
        <taxon>Pseudorhizobium</taxon>
    </lineage>
</organism>
<dbReference type="EMBL" id="FO082820">
    <property type="protein sequence ID" value="CCF19244.1"/>
    <property type="molecule type" value="Genomic_DNA"/>
</dbReference>
<name>L0NEE1_9HYPH</name>
<sequence>MTSVTRLNSSGSTLSAGPKTVTMALLIQTSIRLQVATTWSAACRTAAALATSTGMAIACPPSALTSAATASKRFRPRARIATRHPRRANSSATARPTPADPPVITTVFRSAEISIISLLYAAEGYNAQ</sequence>
<dbReference type="STRING" id="1125847.NT26_1520"/>
<feature type="compositionally biased region" description="Basic residues" evidence="1">
    <location>
        <begin position="72"/>
        <end position="87"/>
    </location>
</feature>